<organism evidence="1 2">
    <name type="scientific">Caerostris extrusa</name>
    <name type="common">Bark spider</name>
    <name type="synonym">Caerostris bankana</name>
    <dbReference type="NCBI Taxonomy" id="172846"/>
    <lineage>
        <taxon>Eukaryota</taxon>
        <taxon>Metazoa</taxon>
        <taxon>Ecdysozoa</taxon>
        <taxon>Arthropoda</taxon>
        <taxon>Chelicerata</taxon>
        <taxon>Arachnida</taxon>
        <taxon>Araneae</taxon>
        <taxon>Araneomorphae</taxon>
        <taxon>Entelegynae</taxon>
        <taxon>Araneoidea</taxon>
        <taxon>Araneidae</taxon>
        <taxon>Caerostris</taxon>
    </lineage>
</organism>
<protein>
    <submittedName>
        <fullName evidence="1">Uncharacterized protein</fullName>
    </submittedName>
</protein>
<name>A0AAV4M6H4_CAEEX</name>
<evidence type="ECO:0000313" key="2">
    <source>
        <dbReference type="Proteomes" id="UP001054945"/>
    </source>
</evidence>
<dbReference type="Proteomes" id="UP001054945">
    <property type="component" value="Unassembled WGS sequence"/>
</dbReference>
<gene>
    <name evidence="1" type="ORF">CEXT_384981</name>
</gene>
<evidence type="ECO:0000313" key="1">
    <source>
        <dbReference type="EMBL" id="GIX67425.1"/>
    </source>
</evidence>
<dbReference type="AlphaFoldDB" id="A0AAV4M6H4"/>
<accession>A0AAV4M6H4</accession>
<proteinExistence type="predicted"/>
<dbReference type="EMBL" id="BPLR01019398">
    <property type="protein sequence ID" value="GIX67425.1"/>
    <property type="molecule type" value="Genomic_DNA"/>
</dbReference>
<sequence>MIIEPSNLPNITGQQQPQITDVNFAITASNLTALRCPDINKLQSVFHEFAFGKARVSGVNRSRTYLTY</sequence>
<reference evidence="1 2" key="1">
    <citation type="submission" date="2021-06" db="EMBL/GenBank/DDBJ databases">
        <title>Caerostris extrusa draft genome.</title>
        <authorList>
            <person name="Kono N."/>
            <person name="Arakawa K."/>
        </authorList>
    </citation>
    <scope>NUCLEOTIDE SEQUENCE [LARGE SCALE GENOMIC DNA]</scope>
</reference>
<comment type="caution">
    <text evidence="1">The sequence shown here is derived from an EMBL/GenBank/DDBJ whole genome shotgun (WGS) entry which is preliminary data.</text>
</comment>
<keyword evidence="2" id="KW-1185">Reference proteome</keyword>